<dbReference type="InterPro" id="IPR007325">
    <property type="entry name" value="KFase/CYL"/>
</dbReference>
<sequence length="328" mass="35482">MDALAEFHRMAGEVRNWGRWGESDELGTLNLLNEEHVRRGAAAVRRGAVFSLGMDFGSASPQGALDFRPKPVHLMTVDGGDESQYAAYGAKWAKNAAAGQIAGFFSASPFRFNDDVIIMPLQASTQWDALAHAYYDGQLYNGFPAASVTSAGAFHCGIDKVDVKGVTARGVLIDIARYRGVDYLAPGNDVTPDELDDALRLQGTTIEPGDIVLVRTGWVAKFWETGDPMEPSSGLSWRCAAWLHDKQVAAVAADNVMVESLESGVEGMFLPLHLLTLREMGMMLGEFWDLENLSADCDADKIYEFQLAAPPLRVTGGVGSPVNPIAIK</sequence>
<comment type="caution">
    <text evidence="1">The sequence shown here is derived from an EMBL/GenBank/DDBJ whole genome shotgun (WGS) entry which is preliminary data.</text>
</comment>
<reference evidence="1 2" key="1">
    <citation type="journal article" date="2019" name="Environ. Microbiol.">
        <title>Species interactions and distinct microbial communities in high Arctic permafrost affected cryosols are associated with the CH4 and CO2 gas fluxes.</title>
        <authorList>
            <person name="Altshuler I."/>
            <person name="Hamel J."/>
            <person name="Turney S."/>
            <person name="Magnuson E."/>
            <person name="Levesque R."/>
            <person name="Greer C."/>
            <person name="Whyte L.G."/>
        </authorList>
    </citation>
    <scope>NUCLEOTIDE SEQUENCE [LARGE SCALE GENOMIC DNA]</scope>
    <source>
        <strain evidence="1 2">S5.20</strain>
    </source>
</reference>
<dbReference type="PANTHER" id="PTHR34861:SF10">
    <property type="entry name" value="CYCLASE"/>
    <property type="match status" value="1"/>
</dbReference>
<dbReference type="Proteomes" id="UP000320095">
    <property type="component" value="Unassembled WGS sequence"/>
</dbReference>
<name>A0A502E4K6_9MYCO</name>
<protein>
    <submittedName>
        <fullName evidence="1">Cyclase family protein</fullName>
    </submittedName>
</protein>
<dbReference type="InterPro" id="IPR037175">
    <property type="entry name" value="KFase_sf"/>
</dbReference>
<evidence type="ECO:0000313" key="1">
    <source>
        <dbReference type="EMBL" id="TPG32573.1"/>
    </source>
</evidence>
<dbReference type="Pfam" id="PF04199">
    <property type="entry name" value="Cyclase"/>
    <property type="match status" value="1"/>
</dbReference>
<accession>A0A502E4K6</accession>
<keyword evidence="2" id="KW-1185">Reference proteome</keyword>
<dbReference type="EMBL" id="RCZG01000008">
    <property type="protein sequence ID" value="TPG32573.1"/>
    <property type="molecule type" value="Genomic_DNA"/>
</dbReference>
<dbReference type="GO" id="GO:0019441">
    <property type="term" value="P:L-tryptophan catabolic process to kynurenine"/>
    <property type="evidence" value="ECO:0007669"/>
    <property type="project" value="InterPro"/>
</dbReference>
<organism evidence="1 2">
    <name type="scientific">Mycolicibacterium hodleri</name>
    <dbReference type="NCBI Taxonomy" id="49897"/>
    <lineage>
        <taxon>Bacteria</taxon>
        <taxon>Bacillati</taxon>
        <taxon>Actinomycetota</taxon>
        <taxon>Actinomycetes</taxon>
        <taxon>Mycobacteriales</taxon>
        <taxon>Mycobacteriaceae</taxon>
        <taxon>Mycolicibacterium</taxon>
    </lineage>
</organism>
<dbReference type="AlphaFoldDB" id="A0A502E4K6"/>
<dbReference type="SUPFAM" id="SSF102198">
    <property type="entry name" value="Putative cyclase"/>
    <property type="match status" value="1"/>
</dbReference>
<dbReference type="OrthoDB" id="7067800at2"/>
<evidence type="ECO:0000313" key="2">
    <source>
        <dbReference type="Proteomes" id="UP000320095"/>
    </source>
</evidence>
<dbReference type="GO" id="GO:0004061">
    <property type="term" value="F:arylformamidase activity"/>
    <property type="evidence" value="ECO:0007669"/>
    <property type="project" value="InterPro"/>
</dbReference>
<dbReference type="RefSeq" id="WP_140694707.1">
    <property type="nucleotide sequence ID" value="NZ_RCZG01000008.1"/>
</dbReference>
<proteinExistence type="predicted"/>
<dbReference type="Gene3D" id="3.50.30.50">
    <property type="entry name" value="Putative cyclase"/>
    <property type="match status" value="1"/>
</dbReference>
<dbReference type="PANTHER" id="PTHR34861">
    <property type="match status" value="1"/>
</dbReference>
<gene>
    <name evidence="1" type="ORF">EAH80_19545</name>
</gene>